<keyword evidence="4" id="KW-0904">Protein phosphatase</keyword>
<dbReference type="Gene3D" id="3.90.190.10">
    <property type="entry name" value="Protein tyrosine phosphatase superfamily"/>
    <property type="match status" value="1"/>
</dbReference>
<dbReference type="Gene3D" id="1.10.150.240">
    <property type="entry name" value="Putative phosphatase, domain 2"/>
    <property type="match status" value="1"/>
</dbReference>
<keyword evidence="3" id="KW-0378">Hydrolase</keyword>
<sequence length="519" mass="54941">MGSQAATEILPGLWLGGAGSIASVAELGITHLLSVLPRGPDEQVADCVAQSLWVEIEDSPTTNLLSEFPQTSEFIREALASGFMEQLRLWKAMGCRLDAENEHYREFRAFQSALAYEMNGYVDGASLAALPDAAGGGAAVYRCRKCRVPLASGRNAIAVAPGPGPAAFAWRKRDKQPAAAAEGAEPAVFVEPLAWMAETLAQGQTQGKLYCPECHARVGSYNWAGTQNASGRWVVPAFQLHSSKLDVEGGGGGLAPASRAAVPRLLPSRGPAGPAPAGPTLAGPAPARRFTHLIFDCDGVMVDTEPASCEALRQALVGTTGVERACPYPEAYYPVFGMDLRTCLEHYHEHWPEFKAQGLSVDDLYGGFAERKDLAYRRLTADGIPAFGGVRELVLAAQAAGLGVAIASSGSPEKIQHNLSSSGLLDLVPKELVVSAAYVKRGKPEPDVYLEALRRLGCEDASHAMVIEDAANGCKAARAAGCFVTGITNTVPAAMLRPVADLVVERLEQVWEPLGLNKA</sequence>
<dbReference type="Pfam" id="PF00702">
    <property type="entry name" value="Hydrolase"/>
    <property type="match status" value="1"/>
</dbReference>
<dbReference type="Proteomes" id="UP001255856">
    <property type="component" value="Unassembled WGS sequence"/>
</dbReference>
<proteinExistence type="inferred from homology"/>
<protein>
    <recommendedName>
        <fullName evidence="2">protein-tyrosine-phosphatase</fullName>
        <ecNumber evidence="2">3.1.3.48</ecNumber>
    </recommendedName>
</protein>
<dbReference type="AlphaFoldDB" id="A0AAD9IHI0"/>
<dbReference type="EC" id="3.1.3.48" evidence="2"/>
<dbReference type="InterPro" id="IPR023214">
    <property type="entry name" value="HAD_sf"/>
</dbReference>
<dbReference type="GO" id="GO:0004725">
    <property type="term" value="F:protein tyrosine phosphatase activity"/>
    <property type="evidence" value="ECO:0007669"/>
    <property type="project" value="UniProtKB-EC"/>
</dbReference>
<dbReference type="PANTHER" id="PTHR45848:SF4">
    <property type="entry name" value="DUAL SPECIFICITY PROTEIN PHOSPHATASE 12"/>
    <property type="match status" value="1"/>
</dbReference>
<dbReference type="NCBIfam" id="TIGR01509">
    <property type="entry name" value="HAD-SF-IA-v3"/>
    <property type="match status" value="1"/>
</dbReference>
<dbReference type="SFLD" id="SFLDS00003">
    <property type="entry name" value="Haloacid_Dehalogenase"/>
    <property type="match status" value="1"/>
</dbReference>
<dbReference type="InterPro" id="IPR023198">
    <property type="entry name" value="PGP-like_dom2"/>
</dbReference>
<name>A0AAD9IHI0_PROWI</name>
<dbReference type="Gene3D" id="3.40.50.1000">
    <property type="entry name" value="HAD superfamily/HAD-like"/>
    <property type="match status" value="1"/>
</dbReference>
<evidence type="ECO:0000313" key="5">
    <source>
        <dbReference type="EMBL" id="KAK2078353.1"/>
    </source>
</evidence>
<evidence type="ECO:0000256" key="3">
    <source>
        <dbReference type="ARBA" id="ARBA00022801"/>
    </source>
</evidence>
<keyword evidence="6" id="KW-1185">Reference proteome</keyword>
<dbReference type="PANTHER" id="PTHR45848">
    <property type="entry name" value="DUAL SPECIFICITY PROTEIN PHOSPHATASE 12 FAMILY MEMBER"/>
    <property type="match status" value="1"/>
</dbReference>
<dbReference type="InterPro" id="IPR036412">
    <property type="entry name" value="HAD-like_sf"/>
</dbReference>
<organism evidence="5 6">
    <name type="scientific">Prototheca wickerhamii</name>
    <dbReference type="NCBI Taxonomy" id="3111"/>
    <lineage>
        <taxon>Eukaryota</taxon>
        <taxon>Viridiplantae</taxon>
        <taxon>Chlorophyta</taxon>
        <taxon>core chlorophytes</taxon>
        <taxon>Trebouxiophyceae</taxon>
        <taxon>Chlorellales</taxon>
        <taxon>Chlorellaceae</taxon>
        <taxon>Prototheca</taxon>
    </lineage>
</organism>
<dbReference type="InterPro" id="IPR029021">
    <property type="entry name" value="Prot-tyrosine_phosphatase-like"/>
</dbReference>
<evidence type="ECO:0000256" key="1">
    <source>
        <dbReference type="ARBA" id="ARBA00008601"/>
    </source>
</evidence>
<evidence type="ECO:0000256" key="4">
    <source>
        <dbReference type="ARBA" id="ARBA00022912"/>
    </source>
</evidence>
<dbReference type="SUPFAM" id="SSF56784">
    <property type="entry name" value="HAD-like"/>
    <property type="match status" value="1"/>
</dbReference>
<dbReference type="SFLD" id="SFLDG01129">
    <property type="entry name" value="C1.5:_HAD__Beta-PGM__Phosphata"/>
    <property type="match status" value="1"/>
</dbReference>
<dbReference type="SUPFAM" id="SSF52799">
    <property type="entry name" value="(Phosphotyrosine protein) phosphatases II"/>
    <property type="match status" value="1"/>
</dbReference>
<reference evidence="5" key="1">
    <citation type="submission" date="2021-01" db="EMBL/GenBank/DDBJ databases">
        <authorList>
            <person name="Eckstrom K.M.E."/>
        </authorList>
    </citation>
    <scope>NUCLEOTIDE SEQUENCE</scope>
    <source>
        <strain evidence="5">UVCC 0001</strain>
    </source>
</reference>
<dbReference type="GO" id="GO:0005634">
    <property type="term" value="C:nucleus"/>
    <property type="evidence" value="ECO:0007669"/>
    <property type="project" value="TreeGrafter"/>
</dbReference>
<dbReference type="CDD" id="cd14498">
    <property type="entry name" value="DSP"/>
    <property type="match status" value="1"/>
</dbReference>
<accession>A0AAD9IHI0</accession>
<gene>
    <name evidence="5" type="ORF">QBZ16_003193</name>
</gene>
<dbReference type="EMBL" id="JASFZW010000004">
    <property type="protein sequence ID" value="KAK2078353.1"/>
    <property type="molecule type" value="Genomic_DNA"/>
</dbReference>
<dbReference type="InterPro" id="IPR006439">
    <property type="entry name" value="HAD-SF_hydro_IA"/>
</dbReference>
<comment type="similarity">
    <text evidence="1">Belongs to the protein-tyrosine phosphatase family. Non-receptor class dual specificity subfamily.</text>
</comment>
<dbReference type="GO" id="GO:0008138">
    <property type="term" value="F:protein tyrosine/serine/threonine phosphatase activity"/>
    <property type="evidence" value="ECO:0007669"/>
    <property type="project" value="TreeGrafter"/>
</dbReference>
<comment type="caution">
    <text evidence="5">The sequence shown here is derived from an EMBL/GenBank/DDBJ whole genome shotgun (WGS) entry which is preliminary data.</text>
</comment>
<evidence type="ECO:0000313" key="6">
    <source>
        <dbReference type="Proteomes" id="UP001255856"/>
    </source>
</evidence>
<evidence type="ECO:0000256" key="2">
    <source>
        <dbReference type="ARBA" id="ARBA00013064"/>
    </source>
</evidence>